<dbReference type="InterPro" id="IPR000873">
    <property type="entry name" value="AMP-dep_synth/lig_dom"/>
</dbReference>
<dbReference type="GO" id="GO:0043041">
    <property type="term" value="P:amino acid activation for nonribosomal peptide biosynthetic process"/>
    <property type="evidence" value="ECO:0007669"/>
    <property type="project" value="TreeGrafter"/>
</dbReference>
<evidence type="ECO:0000256" key="1">
    <source>
        <dbReference type="ARBA" id="ARBA00022737"/>
    </source>
</evidence>
<proteinExistence type="predicted"/>
<feature type="non-terminal residue" evidence="3">
    <location>
        <position position="1"/>
    </location>
</feature>
<evidence type="ECO:0000313" key="4">
    <source>
        <dbReference type="Proteomes" id="UP000552038"/>
    </source>
</evidence>
<evidence type="ECO:0000259" key="2">
    <source>
        <dbReference type="Pfam" id="PF00501"/>
    </source>
</evidence>
<dbReference type="PRINTS" id="PR00154">
    <property type="entry name" value="AMPBINDING"/>
</dbReference>
<dbReference type="Pfam" id="PF00501">
    <property type="entry name" value="AMP-binding"/>
    <property type="match status" value="1"/>
</dbReference>
<name>A0AAP7DKT6_PAEAL</name>
<sequence length="281" mass="30403">VYEQGTMERLQGHWMRMVEQIVSTPNVAVEKLELLTVEEREELLVTFNDTAVELPAEATVHALFEQQAARTPEQPALISGEAVWTYGELEARANRIAGWLRAHGVRNEDRVGVLLSRSPQLIAGLLGVLKAGAAYVPLDPALPAARIEGMIQDAGIRILLSEGAQTEMVADWEETALRHVLCLNEERSAVTEIAAAVVEEKKERLAATDAEGQDNCSAKVRFASAEELEAYSPVSTGSTDVQSDVPTTPMNSAYVIYTSGTTGKPKGVVVGHRNVVNFIAG</sequence>
<feature type="non-terminal residue" evidence="3">
    <location>
        <position position="281"/>
    </location>
</feature>
<feature type="domain" description="AMP-dependent synthetase/ligase" evidence="2">
    <location>
        <begin position="64"/>
        <end position="280"/>
    </location>
</feature>
<comment type="caution">
    <text evidence="3">The sequence shown here is derived from an EMBL/GenBank/DDBJ whole genome shotgun (WGS) entry which is preliminary data.</text>
</comment>
<reference evidence="3 4" key="1">
    <citation type="submission" date="2020-05" db="EMBL/GenBank/DDBJ databases">
        <title>Whole genome sequencing and identification of novel metabolites from Paenibacillus alvei strain JR949.</title>
        <authorList>
            <person name="Rajendhran J."/>
            <person name="Sree Pranav P."/>
            <person name="Mahalakshmi B."/>
            <person name="Karthikeyan R."/>
        </authorList>
    </citation>
    <scope>NUCLEOTIDE SEQUENCE [LARGE SCALE GENOMIC DNA]</scope>
    <source>
        <strain evidence="3 4">JR949</strain>
    </source>
</reference>
<dbReference type="PROSITE" id="PS00455">
    <property type="entry name" value="AMP_BINDING"/>
    <property type="match status" value="1"/>
</dbReference>
<dbReference type="PANTHER" id="PTHR45527:SF1">
    <property type="entry name" value="FATTY ACID SYNTHASE"/>
    <property type="match status" value="1"/>
</dbReference>
<dbReference type="Proteomes" id="UP000552038">
    <property type="component" value="Unassembled WGS sequence"/>
</dbReference>
<dbReference type="InterPro" id="IPR020845">
    <property type="entry name" value="AMP-binding_CS"/>
</dbReference>
<protein>
    <submittedName>
        <fullName evidence="3">AMP-binding protein</fullName>
    </submittedName>
</protein>
<dbReference type="SUPFAM" id="SSF56801">
    <property type="entry name" value="Acetyl-CoA synthetase-like"/>
    <property type="match status" value="1"/>
</dbReference>
<keyword evidence="1" id="KW-0677">Repeat</keyword>
<dbReference type="InterPro" id="IPR042099">
    <property type="entry name" value="ANL_N_sf"/>
</dbReference>
<dbReference type="GO" id="GO:0031177">
    <property type="term" value="F:phosphopantetheine binding"/>
    <property type="evidence" value="ECO:0007669"/>
    <property type="project" value="TreeGrafter"/>
</dbReference>
<gene>
    <name evidence="3" type="ORF">HMI46_27465</name>
</gene>
<dbReference type="GO" id="GO:0044550">
    <property type="term" value="P:secondary metabolite biosynthetic process"/>
    <property type="evidence" value="ECO:0007669"/>
    <property type="project" value="TreeGrafter"/>
</dbReference>
<evidence type="ECO:0000313" key="3">
    <source>
        <dbReference type="EMBL" id="NOJ74228.1"/>
    </source>
</evidence>
<dbReference type="EMBL" id="JABFOR010000127">
    <property type="protein sequence ID" value="NOJ74228.1"/>
    <property type="molecule type" value="Genomic_DNA"/>
</dbReference>
<organism evidence="3 4">
    <name type="scientific">Paenibacillus alvei</name>
    <name type="common">Bacillus alvei</name>
    <dbReference type="NCBI Taxonomy" id="44250"/>
    <lineage>
        <taxon>Bacteria</taxon>
        <taxon>Bacillati</taxon>
        <taxon>Bacillota</taxon>
        <taxon>Bacilli</taxon>
        <taxon>Bacillales</taxon>
        <taxon>Paenibacillaceae</taxon>
        <taxon>Paenibacillus</taxon>
    </lineage>
</organism>
<dbReference type="GO" id="GO:0005829">
    <property type="term" value="C:cytosol"/>
    <property type="evidence" value="ECO:0007669"/>
    <property type="project" value="TreeGrafter"/>
</dbReference>
<dbReference type="PANTHER" id="PTHR45527">
    <property type="entry name" value="NONRIBOSOMAL PEPTIDE SYNTHETASE"/>
    <property type="match status" value="1"/>
</dbReference>
<dbReference type="AlphaFoldDB" id="A0AAP7DKT6"/>
<dbReference type="Gene3D" id="3.40.50.12780">
    <property type="entry name" value="N-terminal domain of ligase-like"/>
    <property type="match status" value="1"/>
</dbReference>
<dbReference type="Gene3D" id="3.30.559.30">
    <property type="entry name" value="Nonribosomal peptide synthetase, condensation domain"/>
    <property type="match status" value="1"/>
</dbReference>
<dbReference type="InterPro" id="IPR020459">
    <property type="entry name" value="AMP-binding"/>
</dbReference>
<accession>A0AAP7DKT6</accession>